<dbReference type="EMBL" id="GIKN01003010">
    <property type="protein sequence ID" value="NIE45283.1"/>
    <property type="molecule type" value="Transcribed_RNA"/>
</dbReference>
<feature type="signal peptide" evidence="1">
    <location>
        <begin position="1"/>
        <end position="18"/>
    </location>
</feature>
<accession>A0A6G5A4Y0</accession>
<organism evidence="2">
    <name type="scientific">Rhipicephalus microplus</name>
    <name type="common">Cattle tick</name>
    <name type="synonym">Boophilus microplus</name>
    <dbReference type="NCBI Taxonomy" id="6941"/>
    <lineage>
        <taxon>Eukaryota</taxon>
        <taxon>Metazoa</taxon>
        <taxon>Ecdysozoa</taxon>
        <taxon>Arthropoda</taxon>
        <taxon>Chelicerata</taxon>
        <taxon>Arachnida</taxon>
        <taxon>Acari</taxon>
        <taxon>Parasitiformes</taxon>
        <taxon>Ixodida</taxon>
        <taxon>Ixodoidea</taxon>
        <taxon>Ixodidae</taxon>
        <taxon>Rhipicephalinae</taxon>
        <taxon>Rhipicephalus</taxon>
        <taxon>Boophilus</taxon>
    </lineage>
</organism>
<dbReference type="OrthoDB" id="10366569at2759"/>
<feature type="chain" id="PRO_5026216435" evidence="1">
    <location>
        <begin position="19"/>
        <end position="240"/>
    </location>
</feature>
<reference evidence="2" key="1">
    <citation type="submission" date="2020-03" db="EMBL/GenBank/DDBJ databases">
        <title>A transcriptome and proteome of the tick Rhipicephalus microplus shaped by the genetic composition of its hosts and developmental stage.</title>
        <authorList>
            <person name="Garcia G.R."/>
            <person name="Ribeiro J.M.C."/>
            <person name="Maruyama S.R."/>
            <person name="Gardinasse L.G."/>
            <person name="Nelson K."/>
            <person name="Ferreira B.R."/>
            <person name="Andrade T.G."/>
            <person name="Santos I.K.F.M."/>
        </authorList>
    </citation>
    <scope>NUCLEOTIDE SEQUENCE</scope>
    <source>
        <strain evidence="2">NSGR</strain>
        <tissue evidence="2">Salivary glands</tissue>
    </source>
</reference>
<dbReference type="VEuPathDB" id="VectorBase:LOC119165768"/>
<evidence type="ECO:0000313" key="2">
    <source>
        <dbReference type="EMBL" id="NIE45283.1"/>
    </source>
</evidence>
<keyword evidence="1" id="KW-0732">Signal</keyword>
<name>A0A6G5A4Y0_RHIMP</name>
<protein>
    <submittedName>
        <fullName evidence="2">Putative conserved secreted protein</fullName>
    </submittedName>
</protein>
<proteinExistence type="predicted"/>
<sequence>MNPAILLFFIAYISSTRAYYYYGEYEQYDLYPPDSDYQWSLPEVGHGVTVTARVLYDSTLKSTGSTENEVTEDEKAPTLEDFKKLFEQVEAFFHSLSIMIKIEVVSVDQIDELGVENKPGSLDANATLEKFKSHVAPQEDANNTINYLFTRKPLYVKETGEEPEDKYIYYGTFETFCSTMKSAVVVHHLAMNDSTNAVGATAWMFGLTGYDSVEMDFFTLLWVFQHCPKNTCMEKCKQQC</sequence>
<evidence type="ECO:0000256" key="1">
    <source>
        <dbReference type="SAM" id="SignalP"/>
    </source>
</evidence>
<dbReference type="AlphaFoldDB" id="A0A6G5A4Y0"/>